<evidence type="ECO:0008006" key="4">
    <source>
        <dbReference type="Google" id="ProtNLM"/>
    </source>
</evidence>
<dbReference type="OrthoDB" id="5870807at2759"/>
<name>A0A2G9TNX7_TELCI</name>
<proteinExistence type="predicted"/>
<keyword evidence="1" id="KW-0732">Signal</keyword>
<sequence length="70" mass="7505">MLALATAIFSALLLTSGWASMCPDGNGMTDEIRNAFLNAHNMYRSQIAKGEARNALGGYAPKAARMLKMV</sequence>
<feature type="chain" id="PRO_5013849808" description="SCP domain-containing protein" evidence="1">
    <location>
        <begin position="20"/>
        <end position="70"/>
    </location>
</feature>
<keyword evidence="3" id="KW-1185">Reference proteome</keyword>
<evidence type="ECO:0000313" key="2">
    <source>
        <dbReference type="EMBL" id="PIO59182.1"/>
    </source>
</evidence>
<organism evidence="2 3">
    <name type="scientific">Teladorsagia circumcincta</name>
    <name type="common">Brown stomach worm</name>
    <name type="synonym">Ostertagia circumcincta</name>
    <dbReference type="NCBI Taxonomy" id="45464"/>
    <lineage>
        <taxon>Eukaryota</taxon>
        <taxon>Metazoa</taxon>
        <taxon>Ecdysozoa</taxon>
        <taxon>Nematoda</taxon>
        <taxon>Chromadorea</taxon>
        <taxon>Rhabditida</taxon>
        <taxon>Rhabditina</taxon>
        <taxon>Rhabditomorpha</taxon>
        <taxon>Strongyloidea</taxon>
        <taxon>Trichostrongylidae</taxon>
        <taxon>Teladorsagia</taxon>
    </lineage>
</organism>
<feature type="signal peptide" evidence="1">
    <location>
        <begin position="1"/>
        <end position="19"/>
    </location>
</feature>
<dbReference type="Proteomes" id="UP000230423">
    <property type="component" value="Unassembled WGS sequence"/>
</dbReference>
<evidence type="ECO:0000313" key="3">
    <source>
        <dbReference type="Proteomes" id="UP000230423"/>
    </source>
</evidence>
<dbReference type="Gene3D" id="3.40.33.10">
    <property type="entry name" value="CAP"/>
    <property type="match status" value="1"/>
</dbReference>
<reference evidence="2 3" key="1">
    <citation type="submission" date="2015-09" db="EMBL/GenBank/DDBJ databases">
        <title>Draft genome of the parasitic nematode Teladorsagia circumcincta isolate WARC Sus (inbred).</title>
        <authorList>
            <person name="Mitreva M."/>
        </authorList>
    </citation>
    <scope>NUCLEOTIDE SEQUENCE [LARGE SCALE GENOMIC DNA]</scope>
    <source>
        <strain evidence="2 3">S</strain>
    </source>
</reference>
<dbReference type="InterPro" id="IPR035940">
    <property type="entry name" value="CAP_sf"/>
</dbReference>
<dbReference type="AlphaFoldDB" id="A0A2G9TNX7"/>
<gene>
    <name evidence="2" type="ORF">TELCIR_19362</name>
</gene>
<protein>
    <recommendedName>
        <fullName evidence="4">SCP domain-containing protein</fullName>
    </recommendedName>
</protein>
<accession>A0A2G9TNX7</accession>
<dbReference type="SUPFAM" id="SSF55797">
    <property type="entry name" value="PR-1-like"/>
    <property type="match status" value="1"/>
</dbReference>
<dbReference type="EMBL" id="KZ358549">
    <property type="protein sequence ID" value="PIO59182.1"/>
    <property type="molecule type" value="Genomic_DNA"/>
</dbReference>
<evidence type="ECO:0000256" key="1">
    <source>
        <dbReference type="SAM" id="SignalP"/>
    </source>
</evidence>